<comment type="caution">
    <text evidence="5">The sequence shown here is derived from an EMBL/GenBank/DDBJ whole genome shotgun (WGS) entry which is preliminary data.</text>
</comment>
<reference evidence="5 6" key="1">
    <citation type="journal article" date="2019" name="Mol. Ecol. Resour.">
        <title>Improving Illumina assemblies with Hi-C and long reads: an example with the North African dromedary.</title>
        <authorList>
            <person name="Elbers J.P."/>
            <person name="Rogers M.F."/>
            <person name="Perelman P.L."/>
            <person name="Proskuryakova A.A."/>
            <person name="Serdyukova N.A."/>
            <person name="Johnson W.E."/>
            <person name="Horin P."/>
            <person name="Corander J."/>
            <person name="Murphy D."/>
            <person name="Burger P.A."/>
        </authorList>
    </citation>
    <scope>NUCLEOTIDE SEQUENCE [LARGE SCALE GENOMIC DNA]</scope>
    <source>
        <strain evidence="5">Drom800</strain>
        <tissue evidence="5">Blood</tissue>
    </source>
</reference>
<dbReference type="GO" id="GO:0006888">
    <property type="term" value="P:endoplasmic reticulum to Golgi vesicle-mediated transport"/>
    <property type="evidence" value="ECO:0007669"/>
    <property type="project" value="TreeGrafter"/>
</dbReference>
<evidence type="ECO:0000313" key="6">
    <source>
        <dbReference type="Proteomes" id="UP000299084"/>
    </source>
</evidence>
<dbReference type="GO" id="GO:0007030">
    <property type="term" value="P:Golgi organization"/>
    <property type="evidence" value="ECO:0007669"/>
    <property type="project" value="TreeGrafter"/>
</dbReference>
<dbReference type="PANTHER" id="PTHR18921:SF2">
    <property type="entry name" value="THYROID RECEPTOR-INTERACTING PROTEIN 11"/>
    <property type="match status" value="1"/>
</dbReference>
<evidence type="ECO:0000256" key="2">
    <source>
        <dbReference type="ARBA" id="ARBA00023034"/>
    </source>
</evidence>
<dbReference type="EMBL" id="JWIN03000018">
    <property type="protein sequence ID" value="KAB1263443.1"/>
    <property type="molecule type" value="Genomic_DNA"/>
</dbReference>
<feature type="coiled-coil region" evidence="4">
    <location>
        <begin position="76"/>
        <end position="202"/>
    </location>
</feature>
<dbReference type="PANTHER" id="PTHR18921">
    <property type="entry name" value="MYOSIN HEAVY CHAIN - RELATED"/>
    <property type="match status" value="1"/>
</dbReference>
<dbReference type="Proteomes" id="UP000299084">
    <property type="component" value="Unassembled WGS sequence"/>
</dbReference>
<accession>A0A5N4CX43</accession>
<comment type="subcellular location">
    <subcellularLocation>
        <location evidence="1">Golgi apparatus</location>
    </subcellularLocation>
</comment>
<dbReference type="GO" id="GO:0005794">
    <property type="term" value="C:Golgi apparatus"/>
    <property type="evidence" value="ECO:0007669"/>
    <property type="project" value="UniProtKB-SubCell"/>
</dbReference>
<name>A0A5N4CX43_CAMDR</name>
<protein>
    <submittedName>
        <fullName evidence="5">Thyroid receptor-interacting protein 11</fullName>
    </submittedName>
</protein>
<keyword evidence="6" id="KW-1185">Reference proteome</keyword>
<keyword evidence="3 4" id="KW-0175">Coiled coil</keyword>
<evidence type="ECO:0000256" key="3">
    <source>
        <dbReference type="ARBA" id="ARBA00023054"/>
    </source>
</evidence>
<sequence length="212" mass="24464">MRREEQLECVAMKEKALALEHLVKEKEQGKSGELNQLLRAVTSMQEKTLIFQQERGEVMLALKQKQMENCALQSEVQHLHDEEVRLKQELERAHRLALESKESHNREALAAEDRAAQLRMKVKALEEKLLLSSNAVEDASQRARLRMESLKEQLNVVTRQKDDISQQLCASQEQEKQYAQALANLKMELAEWMEKADDLEGKGCLESEGRRN</sequence>
<dbReference type="GO" id="GO:0031267">
    <property type="term" value="F:small GTPase binding"/>
    <property type="evidence" value="ECO:0007669"/>
    <property type="project" value="TreeGrafter"/>
</dbReference>
<keyword evidence="2" id="KW-0333">Golgi apparatus</keyword>
<keyword evidence="5" id="KW-0675">Receptor</keyword>
<evidence type="ECO:0000313" key="5">
    <source>
        <dbReference type="EMBL" id="KAB1263443.1"/>
    </source>
</evidence>
<proteinExistence type="predicted"/>
<evidence type="ECO:0000256" key="4">
    <source>
        <dbReference type="SAM" id="Coils"/>
    </source>
</evidence>
<gene>
    <name evidence="5" type="ORF">Cadr_000024069</name>
</gene>
<dbReference type="AlphaFoldDB" id="A0A5N4CX43"/>
<organism evidence="5 6">
    <name type="scientific">Camelus dromedarius</name>
    <name type="common">Dromedary</name>
    <name type="synonym">Arabian camel</name>
    <dbReference type="NCBI Taxonomy" id="9838"/>
    <lineage>
        <taxon>Eukaryota</taxon>
        <taxon>Metazoa</taxon>
        <taxon>Chordata</taxon>
        <taxon>Craniata</taxon>
        <taxon>Vertebrata</taxon>
        <taxon>Euteleostomi</taxon>
        <taxon>Mammalia</taxon>
        <taxon>Eutheria</taxon>
        <taxon>Laurasiatheria</taxon>
        <taxon>Artiodactyla</taxon>
        <taxon>Tylopoda</taxon>
        <taxon>Camelidae</taxon>
        <taxon>Camelus</taxon>
    </lineage>
</organism>
<evidence type="ECO:0000256" key="1">
    <source>
        <dbReference type="ARBA" id="ARBA00004555"/>
    </source>
</evidence>